<name>A0A3A8H6L0_9BACT</name>
<dbReference type="Gene3D" id="6.10.250.690">
    <property type="match status" value="1"/>
</dbReference>
<dbReference type="SUPFAM" id="SSF52172">
    <property type="entry name" value="CheY-like"/>
    <property type="match status" value="1"/>
</dbReference>
<dbReference type="SMART" id="SM00448">
    <property type="entry name" value="REC"/>
    <property type="match status" value="1"/>
</dbReference>
<dbReference type="AlphaFoldDB" id="A0A3A8H6L0"/>
<dbReference type="GO" id="GO:0000976">
    <property type="term" value="F:transcription cis-regulatory region binding"/>
    <property type="evidence" value="ECO:0007669"/>
    <property type="project" value="TreeGrafter"/>
</dbReference>
<feature type="domain" description="OmpR/PhoB-type" evidence="9">
    <location>
        <begin position="138"/>
        <end position="237"/>
    </location>
</feature>
<evidence type="ECO:0000256" key="3">
    <source>
        <dbReference type="ARBA" id="ARBA00023015"/>
    </source>
</evidence>
<evidence type="ECO:0000256" key="1">
    <source>
        <dbReference type="ARBA" id="ARBA00022553"/>
    </source>
</evidence>
<dbReference type="PROSITE" id="PS51755">
    <property type="entry name" value="OMPR_PHOB"/>
    <property type="match status" value="1"/>
</dbReference>
<dbReference type="GO" id="GO:0005829">
    <property type="term" value="C:cytosol"/>
    <property type="evidence" value="ECO:0007669"/>
    <property type="project" value="TreeGrafter"/>
</dbReference>
<dbReference type="InterPro" id="IPR001789">
    <property type="entry name" value="Sig_transdc_resp-reg_receiver"/>
</dbReference>
<feature type="domain" description="Response regulatory" evidence="8">
    <location>
        <begin position="13"/>
        <end position="127"/>
    </location>
</feature>
<keyword evidence="1 6" id="KW-0597">Phosphoprotein</keyword>
<dbReference type="GO" id="GO:0006355">
    <property type="term" value="P:regulation of DNA-templated transcription"/>
    <property type="evidence" value="ECO:0007669"/>
    <property type="project" value="InterPro"/>
</dbReference>
<dbReference type="GO" id="GO:0000156">
    <property type="term" value="F:phosphorelay response regulator activity"/>
    <property type="evidence" value="ECO:0007669"/>
    <property type="project" value="TreeGrafter"/>
</dbReference>
<dbReference type="InterPro" id="IPR001867">
    <property type="entry name" value="OmpR/PhoB-type_DNA-bd"/>
</dbReference>
<evidence type="ECO:0000259" key="9">
    <source>
        <dbReference type="PROSITE" id="PS51755"/>
    </source>
</evidence>
<dbReference type="PANTHER" id="PTHR48111">
    <property type="entry name" value="REGULATOR OF RPOS"/>
    <property type="match status" value="1"/>
</dbReference>
<keyword evidence="5" id="KW-0804">Transcription</keyword>
<dbReference type="CDD" id="cd17574">
    <property type="entry name" value="REC_OmpR"/>
    <property type="match status" value="1"/>
</dbReference>
<evidence type="ECO:0000256" key="5">
    <source>
        <dbReference type="ARBA" id="ARBA00023163"/>
    </source>
</evidence>
<dbReference type="InterPro" id="IPR039420">
    <property type="entry name" value="WalR-like"/>
</dbReference>
<gene>
    <name evidence="10" type="ORF">HMI49_37815</name>
</gene>
<dbReference type="Gene3D" id="3.40.50.2300">
    <property type="match status" value="1"/>
</dbReference>
<evidence type="ECO:0000259" key="8">
    <source>
        <dbReference type="PROSITE" id="PS50110"/>
    </source>
</evidence>
<sequence>MSTSVPQEEKPRRILVVEDDLSILTGVSMNLRFEGYEVLQAQDGRTGLAKALDEAPDLLVLDLMLPELNGYEVIRELRQRGRDTPVVVLSARGQESDKILGLNLGADDYVVKPFGLQELLARIKAVLRRRFGATGTAPPPVTFGDVKVDLSQRTVARDGQPVDLTAQEFKLLAHFLAHPGRTFTREELLSGAWGYHYEGSARTVDNFMRQLRLKFEADPEAPRHFLTVRGLGYRFER</sequence>
<keyword evidence="11" id="KW-1185">Reference proteome</keyword>
<keyword evidence="2" id="KW-0902">Two-component regulatory system</keyword>
<comment type="caution">
    <text evidence="10">The sequence shown here is derived from an EMBL/GenBank/DDBJ whole genome shotgun (WGS) entry which is preliminary data.</text>
</comment>
<accession>A0A3A8H6L0</accession>
<feature type="DNA-binding region" description="OmpR/PhoB-type" evidence="7">
    <location>
        <begin position="138"/>
        <end position="237"/>
    </location>
</feature>
<dbReference type="InterPro" id="IPR011006">
    <property type="entry name" value="CheY-like_superfamily"/>
</dbReference>
<dbReference type="SMART" id="SM00862">
    <property type="entry name" value="Trans_reg_C"/>
    <property type="match status" value="1"/>
</dbReference>
<dbReference type="InterPro" id="IPR016032">
    <property type="entry name" value="Sig_transdc_resp-reg_C-effctor"/>
</dbReference>
<dbReference type="GO" id="GO:0032993">
    <property type="term" value="C:protein-DNA complex"/>
    <property type="evidence" value="ECO:0007669"/>
    <property type="project" value="TreeGrafter"/>
</dbReference>
<dbReference type="PROSITE" id="PS50110">
    <property type="entry name" value="RESPONSE_REGULATORY"/>
    <property type="match status" value="1"/>
</dbReference>
<dbReference type="EMBL" id="JABFJV010000391">
    <property type="protein sequence ID" value="NOK38959.1"/>
    <property type="molecule type" value="Genomic_DNA"/>
</dbReference>
<keyword evidence="3" id="KW-0805">Transcription regulation</keyword>
<dbReference type="Pfam" id="PF00486">
    <property type="entry name" value="Trans_reg_C"/>
    <property type="match status" value="1"/>
</dbReference>
<dbReference type="RefSeq" id="WP_120529848.1">
    <property type="nucleotide sequence ID" value="NZ_JABFJV010000391.1"/>
</dbReference>
<dbReference type="PANTHER" id="PTHR48111:SF40">
    <property type="entry name" value="PHOSPHATE REGULON TRANSCRIPTIONAL REGULATORY PROTEIN PHOB"/>
    <property type="match status" value="1"/>
</dbReference>
<protein>
    <submittedName>
        <fullName evidence="10">Response regulator transcription factor</fullName>
    </submittedName>
</protein>
<proteinExistence type="predicted"/>
<evidence type="ECO:0000313" key="10">
    <source>
        <dbReference type="EMBL" id="NOK38959.1"/>
    </source>
</evidence>
<dbReference type="Proteomes" id="UP000563426">
    <property type="component" value="Unassembled WGS sequence"/>
</dbReference>
<dbReference type="SUPFAM" id="SSF46894">
    <property type="entry name" value="C-terminal effector domain of the bipartite response regulators"/>
    <property type="match status" value="1"/>
</dbReference>
<evidence type="ECO:0000256" key="4">
    <source>
        <dbReference type="ARBA" id="ARBA00023125"/>
    </source>
</evidence>
<dbReference type="Gene3D" id="1.10.10.10">
    <property type="entry name" value="Winged helix-like DNA-binding domain superfamily/Winged helix DNA-binding domain"/>
    <property type="match status" value="1"/>
</dbReference>
<keyword evidence="4 7" id="KW-0238">DNA-binding</keyword>
<evidence type="ECO:0000256" key="7">
    <source>
        <dbReference type="PROSITE-ProRule" id="PRU01091"/>
    </source>
</evidence>
<dbReference type="Pfam" id="PF00072">
    <property type="entry name" value="Response_reg"/>
    <property type="match status" value="1"/>
</dbReference>
<evidence type="ECO:0000256" key="6">
    <source>
        <dbReference type="PROSITE-ProRule" id="PRU00169"/>
    </source>
</evidence>
<reference evidence="10 11" key="1">
    <citation type="submission" date="2020-05" db="EMBL/GenBank/DDBJ databases">
        <authorList>
            <person name="Whitworth D."/>
        </authorList>
    </citation>
    <scope>NUCLEOTIDE SEQUENCE [LARGE SCALE GENOMIC DNA]</scope>
    <source>
        <strain evidence="10 11">AB043B</strain>
    </source>
</reference>
<evidence type="ECO:0000313" key="11">
    <source>
        <dbReference type="Proteomes" id="UP000563426"/>
    </source>
</evidence>
<dbReference type="InterPro" id="IPR036388">
    <property type="entry name" value="WH-like_DNA-bd_sf"/>
</dbReference>
<feature type="modified residue" description="4-aspartylphosphate" evidence="6">
    <location>
        <position position="62"/>
    </location>
</feature>
<dbReference type="OrthoDB" id="9793321at2"/>
<evidence type="ECO:0000256" key="2">
    <source>
        <dbReference type="ARBA" id="ARBA00023012"/>
    </source>
</evidence>
<organism evidence="10 11">
    <name type="scientific">Corallococcus exercitus</name>
    <dbReference type="NCBI Taxonomy" id="2316736"/>
    <lineage>
        <taxon>Bacteria</taxon>
        <taxon>Pseudomonadati</taxon>
        <taxon>Myxococcota</taxon>
        <taxon>Myxococcia</taxon>
        <taxon>Myxococcales</taxon>
        <taxon>Cystobacterineae</taxon>
        <taxon>Myxococcaceae</taxon>
        <taxon>Corallococcus</taxon>
    </lineage>
</organism>
<dbReference type="FunFam" id="3.40.50.2300:FF:000001">
    <property type="entry name" value="DNA-binding response regulator PhoB"/>
    <property type="match status" value="1"/>
</dbReference>
<dbReference type="CDD" id="cd00383">
    <property type="entry name" value="trans_reg_C"/>
    <property type="match status" value="1"/>
</dbReference>